<dbReference type="CDD" id="cd01949">
    <property type="entry name" value="GGDEF"/>
    <property type="match status" value="1"/>
</dbReference>
<dbReference type="SMART" id="SM00267">
    <property type="entry name" value="GGDEF"/>
    <property type="match status" value="1"/>
</dbReference>
<dbReference type="PANTHER" id="PTHR45138:SF9">
    <property type="entry name" value="DIGUANYLATE CYCLASE DGCM-RELATED"/>
    <property type="match status" value="1"/>
</dbReference>
<accession>A0ABT9XHN2</accession>
<reference evidence="2 3" key="1">
    <citation type="submission" date="2023-07" db="EMBL/GenBank/DDBJ databases">
        <title>Genomic Encyclopedia of Type Strains, Phase IV (KMG-IV): sequencing the most valuable type-strain genomes for metagenomic binning, comparative biology and taxonomic classification.</title>
        <authorList>
            <person name="Goeker M."/>
        </authorList>
    </citation>
    <scope>NUCLEOTIDE SEQUENCE [LARGE SCALE GENOMIC DNA]</scope>
    <source>
        <strain evidence="2 3">DSM 4006</strain>
    </source>
</reference>
<dbReference type="InterPro" id="IPR029787">
    <property type="entry name" value="Nucleotide_cyclase"/>
</dbReference>
<organism evidence="2 3">
    <name type="scientific">Alicyclobacillus cycloheptanicus</name>
    <dbReference type="NCBI Taxonomy" id="1457"/>
    <lineage>
        <taxon>Bacteria</taxon>
        <taxon>Bacillati</taxon>
        <taxon>Bacillota</taxon>
        <taxon>Bacilli</taxon>
        <taxon>Bacillales</taxon>
        <taxon>Alicyclobacillaceae</taxon>
        <taxon>Alicyclobacillus</taxon>
    </lineage>
</organism>
<sequence>MDKHLEALFNTSREWTKYKRGSEVAKAAIEFLRTQFQVDAGFVNYERHPRASGADYLREPLRWFTSWGYSTPDAELRKGIAESMHFQSQLKLRQWFSVDELPSVWSEINRVNGIRQVGIWLLHFDDAPVGVFVLARKSAHFDDSQAISFCMAHISMVIEMVLQRRLAEELSVRDPLTGLMNRRGFLCEFDHLVQSQQDTPLMLCVLDVDRFKQVNDEFGHQAGDELLAKVGDILQTNTKARGGICARIGGDEFVLLAHLGARDVYRAAKIVIGWYREEGIRVSVGAAAFGPDGLDFDACYRKADQRLYQMKAGVAR</sequence>
<evidence type="ECO:0000259" key="1">
    <source>
        <dbReference type="PROSITE" id="PS50887"/>
    </source>
</evidence>
<dbReference type="Gene3D" id="3.30.70.270">
    <property type="match status" value="1"/>
</dbReference>
<name>A0ABT9XHN2_9BACL</name>
<protein>
    <submittedName>
        <fullName evidence="2">Diguanylate cyclase (GGDEF)-like protein</fullName>
    </submittedName>
</protein>
<dbReference type="EMBL" id="JAUSTP010000009">
    <property type="protein sequence ID" value="MDQ0189620.1"/>
    <property type="molecule type" value="Genomic_DNA"/>
</dbReference>
<keyword evidence="3" id="KW-1185">Reference proteome</keyword>
<dbReference type="InterPro" id="IPR000160">
    <property type="entry name" value="GGDEF_dom"/>
</dbReference>
<dbReference type="RefSeq" id="WP_274454557.1">
    <property type="nucleotide sequence ID" value="NZ_CP067097.1"/>
</dbReference>
<comment type="caution">
    <text evidence="2">The sequence shown here is derived from an EMBL/GenBank/DDBJ whole genome shotgun (WGS) entry which is preliminary data.</text>
</comment>
<proteinExistence type="predicted"/>
<evidence type="ECO:0000313" key="3">
    <source>
        <dbReference type="Proteomes" id="UP001232973"/>
    </source>
</evidence>
<feature type="domain" description="GGDEF" evidence="1">
    <location>
        <begin position="199"/>
        <end position="316"/>
    </location>
</feature>
<dbReference type="NCBIfam" id="TIGR00254">
    <property type="entry name" value="GGDEF"/>
    <property type="match status" value="1"/>
</dbReference>
<dbReference type="PROSITE" id="PS50887">
    <property type="entry name" value="GGDEF"/>
    <property type="match status" value="1"/>
</dbReference>
<dbReference type="Pfam" id="PF00990">
    <property type="entry name" value="GGDEF"/>
    <property type="match status" value="1"/>
</dbReference>
<dbReference type="SUPFAM" id="SSF55073">
    <property type="entry name" value="Nucleotide cyclase"/>
    <property type="match status" value="1"/>
</dbReference>
<dbReference type="PANTHER" id="PTHR45138">
    <property type="entry name" value="REGULATORY COMPONENTS OF SENSORY TRANSDUCTION SYSTEM"/>
    <property type="match status" value="1"/>
</dbReference>
<gene>
    <name evidence="2" type="ORF">J2S03_001465</name>
</gene>
<evidence type="ECO:0000313" key="2">
    <source>
        <dbReference type="EMBL" id="MDQ0189620.1"/>
    </source>
</evidence>
<dbReference type="Proteomes" id="UP001232973">
    <property type="component" value="Unassembled WGS sequence"/>
</dbReference>
<dbReference type="InterPro" id="IPR043128">
    <property type="entry name" value="Rev_trsase/Diguanyl_cyclase"/>
</dbReference>
<dbReference type="InterPro" id="IPR050469">
    <property type="entry name" value="Diguanylate_Cyclase"/>
</dbReference>